<sequence>MKHYLGWILCFWLFMPVSLSAEIFTWKDDRGTTHFTNLPYSVHPGAQVVTFGVMNYMLAVDVDTVDWNLQSKKTNPKASFLDEVKQCNQWRIELVNLKDKLKKGYTLKEAKRLKAKKLALKDQIWRECR</sequence>
<dbReference type="EMBL" id="BSNM01000027">
    <property type="protein sequence ID" value="GLQ33656.1"/>
    <property type="molecule type" value="Genomic_DNA"/>
</dbReference>
<dbReference type="RefSeq" id="WP_284384175.1">
    <property type="nucleotide sequence ID" value="NZ_BSNM01000027.1"/>
</dbReference>
<comment type="caution">
    <text evidence="2">The sequence shown here is derived from an EMBL/GenBank/DDBJ whole genome shotgun (WGS) entry which is preliminary data.</text>
</comment>
<keyword evidence="3" id="KW-1185">Reference proteome</keyword>
<evidence type="ECO:0000313" key="2">
    <source>
        <dbReference type="EMBL" id="GLQ33656.1"/>
    </source>
</evidence>
<feature type="domain" description="DUF4124" evidence="1">
    <location>
        <begin position="10"/>
        <end position="47"/>
    </location>
</feature>
<reference evidence="2" key="2">
    <citation type="submission" date="2023-01" db="EMBL/GenBank/DDBJ databases">
        <title>Draft genome sequence of Litoribrevibacter albus strain NBRC 110071.</title>
        <authorList>
            <person name="Sun Q."/>
            <person name="Mori K."/>
        </authorList>
    </citation>
    <scope>NUCLEOTIDE SEQUENCE</scope>
    <source>
        <strain evidence="2">NBRC 110071</strain>
    </source>
</reference>
<accession>A0AA37WAF4</accession>
<dbReference type="InterPro" id="IPR025392">
    <property type="entry name" value="DUF4124"/>
</dbReference>
<evidence type="ECO:0000313" key="3">
    <source>
        <dbReference type="Proteomes" id="UP001161389"/>
    </source>
</evidence>
<reference evidence="2" key="1">
    <citation type="journal article" date="2014" name="Int. J. Syst. Evol. Microbiol.">
        <title>Complete genome sequence of Corynebacterium casei LMG S-19264T (=DSM 44701T), isolated from a smear-ripened cheese.</title>
        <authorList>
            <consortium name="US DOE Joint Genome Institute (JGI-PGF)"/>
            <person name="Walter F."/>
            <person name="Albersmeier A."/>
            <person name="Kalinowski J."/>
            <person name="Ruckert C."/>
        </authorList>
    </citation>
    <scope>NUCLEOTIDE SEQUENCE</scope>
    <source>
        <strain evidence="2">NBRC 110071</strain>
    </source>
</reference>
<organism evidence="2 3">
    <name type="scientific">Litoribrevibacter albus</name>
    <dbReference type="NCBI Taxonomy" id="1473156"/>
    <lineage>
        <taxon>Bacteria</taxon>
        <taxon>Pseudomonadati</taxon>
        <taxon>Pseudomonadota</taxon>
        <taxon>Gammaproteobacteria</taxon>
        <taxon>Oceanospirillales</taxon>
        <taxon>Oceanospirillaceae</taxon>
        <taxon>Litoribrevibacter</taxon>
    </lineage>
</organism>
<evidence type="ECO:0000259" key="1">
    <source>
        <dbReference type="Pfam" id="PF13511"/>
    </source>
</evidence>
<dbReference type="AlphaFoldDB" id="A0AA37WAF4"/>
<protein>
    <recommendedName>
        <fullName evidence="1">DUF4124 domain-containing protein</fullName>
    </recommendedName>
</protein>
<dbReference type="Pfam" id="PF13511">
    <property type="entry name" value="DUF4124"/>
    <property type="match status" value="1"/>
</dbReference>
<proteinExistence type="predicted"/>
<dbReference type="Proteomes" id="UP001161389">
    <property type="component" value="Unassembled WGS sequence"/>
</dbReference>
<gene>
    <name evidence="2" type="ORF">GCM10007876_41360</name>
</gene>
<name>A0AA37WAF4_9GAMM</name>